<evidence type="ECO:0000313" key="3">
    <source>
        <dbReference type="Proteomes" id="UP000002316"/>
    </source>
</evidence>
<organism evidence="2 3">
    <name type="scientific">Trypanosoma brucei gambiense (strain MHOM/CI/86/DAL972)</name>
    <dbReference type="NCBI Taxonomy" id="679716"/>
    <lineage>
        <taxon>Eukaryota</taxon>
        <taxon>Discoba</taxon>
        <taxon>Euglenozoa</taxon>
        <taxon>Kinetoplastea</taxon>
        <taxon>Metakinetoplastina</taxon>
        <taxon>Trypanosomatida</taxon>
        <taxon>Trypanosomatidae</taxon>
        <taxon>Trypanosoma</taxon>
    </lineage>
</organism>
<evidence type="ECO:0000256" key="1">
    <source>
        <dbReference type="SAM" id="Phobius"/>
    </source>
</evidence>
<dbReference type="GeneID" id="23862540"/>
<proteinExistence type="predicted"/>
<sequence>MDEVEKRKEVRRRRVPPSVLIRRGLAVALGVICAARCYCYYIFSPPPHTHTHSISTLAPFATLVVFYDKKSAGGGWGGVGGACDWREGGAVLTHNGVSYLYLCYGLVAASLGELLTLCVSTLPSALPFVHFFS</sequence>
<dbReference type="EMBL" id="FN554970">
    <property type="protein sequence ID" value="CBH12409.1"/>
    <property type="molecule type" value="Genomic_DNA"/>
</dbReference>
<reference evidence="3" key="1">
    <citation type="journal article" date="2010" name="PLoS Negl. Trop. Dis.">
        <title>The genome sequence of Trypanosoma brucei gambiense, causative agent of chronic human african trypanosomiasis.</title>
        <authorList>
            <person name="Jackson A.P."/>
            <person name="Sanders M."/>
            <person name="Berry A."/>
            <person name="McQuillan J."/>
            <person name="Aslett M.A."/>
            <person name="Quail M.A."/>
            <person name="Chukualim B."/>
            <person name="Capewell P."/>
            <person name="MacLeod A."/>
            <person name="Melville S.E."/>
            <person name="Gibson W."/>
            <person name="Barry J.D."/>
            <person name="Berriman M."/>
            <person name="Hertz-Fowler C."/>
        </authorList>
    </citation>
    <scope>NUCLEOTIDE SEQUENCE [LARGE SCALE GENOMIC DNA]</scope>
    <source>
        <strain evidence="3">MHOM/CI/86/DAL972</strain>
    </source>
</reference>
<evidence type="ECO:0000313" key="2">
    <source>
        <dbReference type="EMBL" id="CBH12409.1"/>
    </source>
</evidence>
<keyword evidence="1" id="KW-0472">Membrane</keyword>
<dbReference type="RefSeq" id="XP_011774690.1">
    <property type="nucleotide sequence ID" value="XM_011776388.1"/>
</dbReference>
<dbReference type="AlphaFoldDB" id="C9ZSM5"/>
<gene>
    <name evidence="2" type="ORF">TbgDal_VII3515</name>
</gene>
<keyword evidence="1" id="KW-0812">Transmembrane</keyword>
<protein>
    <submittedName>
        <fullName evidence="2">Uncharacterized protein</fullName>
    </submittedName>
</protein>
<accession>C9ZSM5</accession>
<keyword evidence="1" id="KW-1133">Transmembrane helix</keyword>
<dbReference type="KEGG" id="tbg:TbgDal_VII3515"/>
<name>C9ZSM5_TRYB9</name>
<dbReference type="Proteomes" id="UP000002316">
    <property type="component" value="Chromosome 7"/>
</dbReference>
<feature type="transmembrane region" description="Helical" evidence="1">
    <location>
        <begin position="20"/>
        <end position="43"/>
    </location>
</feature>